<reference evidence="1" key="1">
    <citation type="submission" date="2020-06" db="EMBL/GenBank/DDBJ databases">
        <authorList>
            <consortium name="Plant Systems Biology data submission"/>
        </authorList>
    </citation>
    <scope>NUCLEOTIDE SEQUENCE</scope>
    <source>
        <strain evidence="1">D6</strain>
    </source>
</reference>
<accession>A0A9N8DIL8</accession>
<organism evidence="1 2">
    <name type="scientific">Seminavis robusta</name>
    <dbReference type="NCBI Taxonomy" id="568900"/>
    <lineage>
        <taxon>Eukaryota</taxon>
        <taxon>Sar</taxon>
        <taxon>Stramenopiles</taxon>
        <taxon>Ochrophyta</taxon>
        <taxon>Bacillariophyta</taxon>
        <taxon>Bacillariophyceae</taxon>
        <taxon>Bacillariophycidae</taxon>
        <taxon>Naviculales</taxon>
        <taxon>Naviculaceae</taxon>
        <taxon>Seminavis</taxon>
    </lineage>
</organism>
<dbReference type="AlphaFoldDB" id="A0A9N8DIL8"/>
<dbReference type="EMBL" id="CAICTM010000146">
    <property type="protein sequence ID" value="CAB9502806.1"/>
    <property type="molecule type" value="Genomic_DNA"/>
</dbReference>
<comment type="caution">
    <text evidence="1">The sequence shown here is derived from an EMBL/GenBank/DDBJ whole genome shotgun (WGS) entry which is preliminary data.</text>
</comment>
<sequence>MAVWQEPDILAPPVPHGQIRPVYNHMPCTRSISIACRYDVQSYQILDQVRLTHPIASNQGFANVWTTQANSWPHPDSTACPTYTSTFLFHLQASLQPQQQGNTWKTPGPAFHPPLTNARTNLGMAQP</sequence>
<evidence type="ECO:0000313" key="1">
    <source>
        <dbReference type="EMBL" id="CAB9502806.1"/>
    </source>
</evidence>
<name>A0A9N8DIL8_9STRA</name>
<gene>
    <name evidence="1" type="ORF">SEMRO_147_G067751.1</name>
</gene>
<keyword evidence="2" id="KW-1185">Reference proteome</keyword>
<evidence type="ECO:0000313" key="2">
    <source>
        <dbReference type="Proteomes" id="UP001153069"/>
    </source>
</evidence>
<dbReference type="Proteomes" id="UP001153069">
    <property type="component" value="Unassembled WGS sequence"/>
</dbReference>
<protein>
    <submittedName>
        <fullName evidence="1">Uncharacterized protein</fullName>
    </submittedName>
</protein>
<proteinExistence type="predicted"/>